<feature type="compositionally biased region" description="Low complexity" evidence="3">
    <location>
        <begin position="156"/>
        <end position="171"/>
    </location>
</feature>
<feature type="domain" description="Anti-proliferative protein" evidence="4">
    <location>
        <begin position="86"/>
        <end position="105"/>
    </location>
</feature>
<keyword evidence="6" id="KW-1185">Reference proteome</keyword>
<feature type="region of interest" description="Disordered" evidence="3">
    <location>
        <begin position="146"/>
        <end position="232"/>
    </location>
</feature>
<dbReference type="AlphaFoldDB" id="A0A8K0F379"/>
<dbReference type="InterPro" id="IPR036054">
    <property type="entry name" value="BTG-like_sf"/>
</dbReference>
<keyword evidence="2" id="KW-0597">Phosphoprotein</keyword>
<feature type="compositionally biased region" description="Polar residues" evidence="3">
    <location>
        <begin position="172"/>
        <end position="197"/>
    </location>
</feature>
<dbReference type="PANTHER" id="PTHR17537">
    <property type="entry name" value="TRANSDUCER OF ERBB2 TOB"/>
    <property type="match status" value="1"/>
</dbReference>
<dbReference type="Gene3D" id="3.90.640.90">
    <property type="entry name" value="Anti-proliferative protein, N-terminal domain"/>
    <property type="match status" value="1"/>
</dbReference>
<evidence type="ECO:0000313" key="5">
    <source>
        <dbReference type="EMBL" id="CAH1273566.1"/>
    </source>
</evidence>
<dbReference type="Pfam" id="PF07742">
    <property type="entry name" value="BTG"/>
    <property type="match status" value="1"/>
</dbReference>
<gene>
    <name evidence="5" type="primary">TOB2</name>
    <name evidence="5" type="ORF">BLAG_LOCUS24871</name>
</gene>
<dbReference type="SMART" id="SM00099">
    <property type="entry name" value="btg1"/>
    <property type="match status" value="1"/>
</dbReference>
<dbReference type="SUPFAM" id="SSF160696">
    <property type="entry name" value="BTG domain-like"/>
    <property type="match status" value="1"/>
</dbReference>
<dbReference type="PRINTS" id="PR00310">
    <property type="entry name" value="ANTIPRLFBTG1"/>
</dbReference>
<evidence type="ECO:0000313" key="6">
    <source>
        <dbReference type="Proteomes" id="UP000838412"/>
    </source>
</evidence>
<protein>
    <submittedName>
        <fullName evidence="5">TOB2 protein</fullName>
    </submittedName>
</protein>
<evidence type="ECO:0000256" key="2">
    <source>
        <dbReference type="ARBA" id="ARBA00022553"/>
    </source>
</evidence>
<dbReference type="Proteomes" id="UP000838412">
    <property type="component" value="Chromosome 9"/>
</dbReference>
<dbReference type="GO" id="GO:0003714">
    <property type="term" value="F:transcription corepressor activity"/>
    <property type="evidence" value="ECO:0007669"/>
    <property type="project" value="TreeGrafter"/>
</dbReference>
<proteinExistence type="inferred from homology"/>
<dbReference type="OMA" id="FESSNQF"/>
<dbReference type="GO" id="GO:0005634">
    <property type="term" value="C:nucleus"/>
    <property type="evidence" value="ECO:0007669"/>
    <property type="project" value="TreeGrafter"/>
</dbReference>
<comment type="similarity">
    <text evidence="1">Belongs to the BTG family.</text>
</comment>
<dbReference type="InterPro" id="IPR015676">
    <property type="entry name" value="Tob1/2"/>
</dbReference>
<evidence type="ECO:0000256" key="1">
    <source>
        <dbReference type="ARBA" id="ARBA00007989"/>
    </source>
</evidence>
<dbReference type="OrthoDB" id="19928at2759"/>
<reference evidence="5" key="1">
    <citation type="submission" date="2022-01" db="EMBL/GenBank/DDBJ databases">
        <authorList>
            <person name="Braso-Vives M."/>
        </authorList>
    </citation>
    <scope>NUCLEOTIDE SEQUENCE</scope>
</reference>
<sequence length="312" mass="34644">MQVEIQVALNFLVSYLYNKLPRRRVNMFAEALEKGLLAKFEGHWYPEKPFKGSGYRCVRISTTLDPVVLKACDASGLDITDVKGHLPEELSIWVDPKEVSYRMGERGPVKILYAAAEEEDVACDKEVISSSGFNPDAQVFRPIENTLGTLSPEKSPSPSSGMMFSSSSVSPTIFQRNNTPTMTTAEFAQTKFGSTKPKTQKKSGPRMSPTEYMKQKASQYPTNVPTNKPARALSPNAKEFVYNPQPKMMADTLGFNNLFIQDTFGFGLGSFDQMPSPNNLNDSAKSYLDGLNFNLNTIQYPGQPYPQVMVAN</sequence>
<feature type="compositionally biased region" description="Polar residues" evidence="3">
    <location>
        <begin position="216"/>
        <end position="226"/>
    </location>
</feature>
<dbReference type="PROSITE" id="PS01203">
    <property type="entry name" value="BTG_2"/>
    <property type="match status" value="1"/>
</dbReference>
<dbReference type="GO" id="GO:0005737">
    <property type="term" value="C:cytoplasm"/>
    <property type="evidence" value="ECO:0007669"/>
    <property type="project" value="TreeGrafter"/>
</dbReference>
<organism evidence="5 6">
    <name type="scientific">Branchiostoma lanceolatum</name>
    <name type="common">Common lancelet</name>
    <name type="synonym">Amphioxus lanceolatum</name>
    <dbReference type="NCBI Taxonomy" id="7740"/>
    <lineage>
        <taxon>Eukaryota</taxon>
        <taxon>Metazoa</taxon>
        <taxon>Chordata</taxon>
        <taxon>Cephalochordata</taxon>
        <taxon>Leptocardii</taxon>
        <taxon>Amphioxiformes</taxon>
        <taxon>Branchiostomatidae</taxon>
        <taxon>Branchiostoma</taxon>
    </lineage>
</organism>
<dbReference type="InterPro" id="IPR002087">
    <property type="entry name" value="Anti_prolifrtn"/>
</dbReference>
<evidence type="ECO:0000259" key="4">
    <source>
        <dbReference type="PROSITE" id="PS01203"/>
    </source>
</evidence>
<dbReference type="PANTHER" id="PTHR17537:SF5">
    <property type="entry name" value="TRANSDUCER OF ERBB2, ISOFORM A"/>
    <property type="match status" value="1"/>
</dbReference>
<evidence type="ECO:0000256" key="3">
    <source>
        <dbReference type="SAM" id="MobiDB-lite"/>
    </source>
</evidence>
<accession>A0A8K0F379</accession>
<dbReference type="EMBL" id="OV696694">
    <property type="protein sequence ID" value="CAH1273566.1"/>
    <property type="molecule type" value="Genomic_DNA"/>
</dbReference>
<name>A0A8K0F379_BRALA</name>